<dbReference type="Pfam" id="PF04685">
    <property type="entry name" value="DUF608"/>
    <property type="match status" value="1"/>
</dbReference>
<evidence type="ECO:0000313" key="2">
    <source>
        <dbReference type="EMBL" id="MDR7211587.1"/>
    </source>
</evidence>
<sequence length="1209" mass="135795">MKTKNSIIQTLIGLLLLCPALIFGQEKEANRKIHYAPEGNSFVLKNGNRKFNRALYGSNTGFRVETGDLPEFAMYMPGMGGNFKLGVVNGKDSKWITEASKIDTKYVLGTMHYEIEDAILGNGKLIIDVVALKEKEGFIVKVYGQNVSKNVSIIWAFGGATGKKFSRDGDIGADPESVFYLQPEYCLNNKYTLKKQSFLLEYGSETNKQKTGNNKSLFGYYPESQTKLANARHQKTPLELYYSSNPENLTLITGKNTVSKKEMYWLFATEDLKSTVSQKEIAKLYEKSVQETHVLANRIKVKTPDPYINTLGSALSIAADGIWESPAYLHGAIAWRMHLNAWRGAYTADPLGWHDRAKTHFTSYSNSQVTTPKSGPVVFDTVRNFARQKEVLGTSMFSSGYISRKPDNNTIAHHYDMNLVFLDQMLRHFKWTGDTSFMNEMWPTIQRHLNWEKRNFDPDNDGLYDAYASIWASDALQYSGGGVIHSSAYNYYANKIVAETAKKINKDELPFAKEADKILKASKDQLWIPKKGIFAEYKDALGNRLLHDVPGIWSIYHTIDSELSNPFESYQMLSYIDNQIPHIPISAEGLDKKNLYMISTTNWQPYTWSVNNVALAEQLHTSLAFWQGGQTEKAYTMWESALIESMYLGASPGGFEQLMYQDAMRGELYRDFADPIGMASRTLVEGLFGIHPDALAEALTIQPGFPSKWNHAALDIPDVAIDFKRENKTDSYYVENRFAPKMNLKLVVNAPYDDIETITVNGKTVTWKAISESIGTPKIAIEVPYAAVFDVKINWQGDVLEEVQSIIPSTAGESLAITTSKAEIVSVYDPQSILGEISKNNKSYQAIVYGSKSKTFFVQLKQGNLLWWKPVELDLKPKIESQIIQSKNNNVEISLKNNSETKIEGNVVFDTSAKENQQKIALHANQKETLSIPFQKLVPGTNNFSIQTDSSSKKEITFTNWDIPFNASNKTETVSFSSFFNSKVTDVFNQKYLSPRPQTVTLQLPTNGIGNWCYPNVSVNIDDSGLREKAKSTGEISTPYGFSFKTPSDENQKNIIFTSMWDNFPESVSIPLNGKASHIYFMVAGTTNPMQSRIVNGEIKVNYTDGTSEILQLKNPENWWPIEQDYFVDGLAFTTDAPKPPRVYLKSGEISRTFKDFKSIKGFSNYGVDGGAATILDLPLNRNKTLKSLTLKTIANDVVIGLMSATLIR</sequence>
<dbReference type="Pfam" id="PF14614">
    <property type="entry name" value="DUF4450"/>
    <property type="match status" value="1"/>
</dbReference>
<dbReference type="InterPro" id="IPR012341">
    <property type="entry name" value="6hp_glycosidase-like_sf"/>
</dbReference>
<dbReference type="InterPro" id="IPR006775">
    <property type="entry name" value="GH116_catalytic"/>
</dbReference>
<dbReference type="RefSeq" id="WP_310282944.1">
    <property type="nucleotide sequence ID" value="NZ_JAVDWQ010000013.1"/>
</dbReference>
<comment type="caution">
    <text evidence="2">The sequence shown here is derived from an EMBL/GenBank/DDBJ whole genome shotgun (WGS) entry which is preliminary data.</text>
</comment>
<accession>A0ABU1YBH3</accession>
<gene>
    <name evidence="2" type="ORF">J2W48_003542</name>
</gene>
<name>A0ABU1YBH3_9FLAO</name>
<dbReference type="InterPro" id="IPR028028">
    <property type="entry name" value="DUF4450"/>
</dbReference>
<evidence type="ECO:0000313" key="3">
    <source>
        <dbReference type="Proteomes" id="UP001269081"/>
    </source>
</evidence>
<feature type="domain" description="Glycosyl-hydrolase family 116 catalytic region" evidence="1">
    <location>
        <begin position="414"/>
        <end position="488"/>
    </location>
</feature>
<proteinExistence type="predicted"/>
<dbReference type="SUPFAM" id="SSF48208">
    <property type="entry name" value="Six-hairpin glycosidases"/>
    <property type="match status" value="1"/>
</dbReference>
<dbReference type="Proteomes" id="UP001269081">
    <property type="component" value="Unassembled WGS sequence"/>
</dbReference>
<reference evidence="2 3" key="1">
    <citation type="submission" date="2023-07" db="EMBL/GenBank/DDBJ databases">
        <title>Sorghum-associated microbial communities from plants grown in Nebraska, USA.</title>
        <authorList>
            <person name="Schachtman D."/>
        </authorList>
    </citation>
    <scope>NUCLEOTIDE SEQUENCE [LARGE SCALE GENOMIC DNA]</scope>
    <source>
        <strain evidence="2 3">4129</strain>
    </source>
</reference>
<protein>
    <recommendedName>
        <fullName evidence="1">Glycosyl-hydrolase family 116 catalytic region domain-containing protein</fullName>
    </recommendedName>
</protein>
<keyword evidence="3" id="KW-1185">Reference proteome</keyword>
<dbReference type="CDD" id="cd11747">
    <property type="entry name" value="GH94N_like_1"/>
    <property type="match status" value="1"/>
</dbReference>
<dbReference type="InterPro" id="IPR008928">
    <property type="entry name" value="6-hairpin_glycosidase_sf"/>
</dbReference>
<organism evidence="2 3">
    <name type="scientific">Flavobacterium piscis</name>
    <dbReference type="NCBI Taxonomy" id="1114874"/>
    <lineage>
        <taxon>Bacteria</taxon>
        <taxon>Pseudomonadati</taxon>
        <taxon>Bacteroidota</taxon>
        <taxon>Flavobacteriia</taxon>
        <taxon>Flavobacteriales</taxon>
        <taxon>Flavobacteriaceae</taxon>
        <taxon>Flavobacterium</taxon>
    </lineage>
</organism>
<dbReference type="Gene3D" id="1.50.10.10">
    <property type="match status" value="1"/>
</dbReference>
<dbReference type="EMBL" id="JAVDWQ010000013">
    <property type="protein sequence ID" value="MDR7211587.1"/>
    <property type="molecule type" value="Genomic_DNA"/>
</dbReference>
<evidence type="ECO:0000259" key="1">
    <source>
        <dbReference type="Pfam" id="PF04685"/>
    </source>
</evidence>